<evidence type="ECO:0000256" key="3">
    <source>
        <dbReference type="ARBA" id="ARBA00022679"/>
    </source>
</evidence>
<dbReference type="Proteomes" id="UP000308230">
    <property type="component" value="Unassembled WGS sequence"/>
</dbReference>
<dbReference type="PANTHER" id="PTHR11986:SF79">
    <property type="entry name" value="ACETYLORNITHINE AMINOTRANSFERASE, MITOCHONDRIAL"/>
    <property type="match status" value="1"/>
</dbReference>
<dbReference type="PIRSF" id="PIRSF000521">
    <property type="entry name" value="Transaminase_4ab_Lys_Orn"/>
    <property type="match status" value="1"/>
</dbReference>
<organism evidence="6 7">
    <name type="scientific">Exobacillus caeni</name>
    <dbReference type="NCBI Taxonomy" id="2574798"/>
    <lineage>
        <taxon>Bacteria</taxon>
        <taxon>Bacillati</taxon>
        <taxon>Bacillota</taxon>
        <taxon>Bacilli</taxon>
        <taxon>Bacillales</taxon>
        <taxon>Guptibacillaceae</taxon>
        <taxon>Exobacillus</taxon>
    </lineage>
</organism>
<comment type="subunit">
    <text evidence="5">Homodimer.</text>
</comment>
<evidence type="ECO:0000256" key="2">
    <source>
        <dbReference type="ARBA" id="ARBA00022605"/>
    </source>
</evidence>
<comment type="caution">
    <text evidence="6">The sequence shown here is derived from an EMBL/GenBank/DDBJ whole genome shotgun (WGS) entry which is preliminary data.</text>
</comment>
<dbReference type="PROSITE" id="PS00600">
    <property type="entry name" value="AA_TRANSFER_CLASS_3"/>
    <property type="match status" value="1"/>
</dbReference>
<keyword evidence="3 5" id="KW-0808">Transferase</keyword>
<evidence type="ECO:0000256" key="4">
    <source>
        <dbReference type="ARBA" id="ARBA00022898"/>
    </source>
</evidence>
<sequence length="405" mass="44231">MPELKTAVRTNEGTDISPLMNTYNRWPISIVKGKGSYVWDDEGTKYLDFTSGIAVCNLGHAPEEVKKEVSVQLDKLWHCSNLYKIPIQEKLAKVLTENSFADRVFFCNSGAEANEAAIKLARKYAHEVKKAEKVEIVTFEQSFHGRTMASLSATGQPKLHEGFEPLVEGFHYLPYNDLDSLKEIDFLSPCAVMLELVQGEGGVVPADKEWVKQLAAICKENNILIMVDEVQTGIGRTGTLFAYEQYEIQPDVITLAKGLGSGFPIGAVLAKEEAAKVFGPGSHGSTFGGNPIASSAGYATVSHILNENILFTARSISAQLTESLNGLKEKYPVIEEVRGKGLLLGLLIPGKAADIITAARKEKVLILPAGQDVVRILPPLTATKEEIETFITILDSVFEKLYTVS</sequence>
<feature type="binding site" evidence="5">
    <location>
        <begin position="110"/>
        <end position="111"/>
    </location>
    <ligand>
        <name>pyridoxal 5'-phosphate</name>
        <dbReference type="ChEBI" id="CHEBI:597326"/>
    </ligand>
</feature>
<dbReference type="GO" id="GO:0005737">
    <property type="term" value="C:cytoplasm"/>
    <property type="evidence" value="ECO:0007669"/>
    <property type="project" value="UniProtKB-SubCell"/>
</dbReference>
<evidence type="ECO:0000256" key="5">
    <source>
        <dbReference type="HAMAP-Rule" id="MF_01107"/>
    </source>
</evidence>
<dbReference type="PANTHER" id="PTHR11986">
    <property type="entry name" value="AMINOTRANSFERASE CLASS III"/>
    <property type="match status" value="1"/>
</dbReference>
<gene>
    <name evidence="5" type="primary">argD</name>
    <name evidence="6" type="ORF">FCL54_12960</name>
</gene>
<keyword evidence="5" id="KW-0055">Arginine biosynthesis</keyword>
<dbReference type="GO" id="GO:0030170">
    <property type="term" value="F:pyridoxal phosphate binding"/>
    <property type="evidence" value="ECO:0007669"/>
    <property type="project" value="InterPro"/>
</dbReference>
<keyword evidence="7" id="KW-1185">Reference proteome</keyword>
<comment type="cofactor">
    <cofactor evidence="5">
        <name>pyridoxal 5'-phosphate</name>
        <dbReference type="ChEBI" id="CHEBI:597326"/>
    </cofactor>
    <text evidence="5">Binds 1 pyridoxal phosphate per subunit.</text>
</comment>
<feature type="binding site" evidence="5">
    <location>
        <begin position="228"/>
        <end position="231"/>
    </location>
    <ligand>
        <name>pyridoxal 5'-phosphate</name>
        <dbReference type="ChEBI" id="CHEBI:597326"/>
    </ligand>
</feature>
<comment type="similarity">
    <text evidence="5">Belongs to the class-III pyridoxal-phosphate-dependent aminotransferase family. ArgD subfamily.</text>
</comment>
<dbReference type="FunFam" id="3.40.640.10:FF:000004">
    <property type="entry name" value="Acetylornithine aminotransferase"/>
    <property type="match status" value="1"/>
</dbReference>
<dbReference type="NCBIfam" id="NF002797">
    <property type="entry name" value="PRK02936.1"/>
    <property type="match status" value="1"/>
</dbReference>
<dbReference type="RefSeq" id="WP_138127059.1">
    <property type="nucleotide sequence ID" value="NZ_SWLG01000008.1"/>
</dbReference>
<evidence type="ECO:0000256" key="1">
    <source>
        <dbReference type="ARBA" id="ARBA00022576"/>
    </source>
</evidence>
<comment type="catalytic activity">
    <reaction evidence="5">
        <text>N(2)-acetyl-L-ornithine + 2-oxoglutarate = N-acetyl-L-glutamate 5-semialdehyde + L-glutamate</text>
        <dbReference type="Rhea" id="RHEA:18049"/>
        <dbReference type="ChEBI" id="CHEBI:16810"/>
        <dbReference type="ChEBI" id="CHEBI:29123"/>
        <dbReference type="ChEBI" id="CHEBI:29985"/>
        <dbReference type="ChEBI" id="CHEBI:57805"/>
        <dbReference type="EC" id="2.6.1.11"/>
    </reaction>
</comment>
<keyword evidence="2 5" id="KW-0028">Amino-acid biosynthesis</keyword>
<dbReference type="NCBIfam" id="NF002325">
    <property type="entry name" value="PRK01278.1"/>
    <property type="match status" value="1"/>
</dbReference>
<accession>A0A5R9F2Z6</accession>
<feature type="binding site" evidence="5">
    <location>
        <position position="285"/>
    </location>
    <ligand>
        <name>N(2)-acetyl-L-ornithine</name>
        <dbReference type="ChEBI" id="CHEBI:57805"/>
    </ligand>
</feature>
<dbReference type="InterPro" id="IPR005814">
    <property type="entry name" value="Aminotrans_3"/>
</dbReference>
<dbReference type="EMBL" id="SWLG01000008">
    <property type="protein sequence ID" value="TLS36860.1"/>
    <property type="molecule type" value="Genomic_DNA"/>
</dbReference>
<dbReference type="InterPro" id="IPR015421">
    <property type="entry name" value="PyrdxlP-dep_Trfase_major"/>
</dbReference>
<feature type="binding site" evidence="5">
    <location>
        <position position="143"/>
    </location>
    <ligand>
        <name>pyridoxal 5'-phosphate</name>
        <dbReference type="ChEBI" id="CHEBI:597326"/>
    </ligand>
</feature>
<dbReference type="Gene3D" id="3.90.1150.10">
    <property type="entry name" value="Aspartate Aminotransferase, domain 1"/>
    <property type="match status" value="1"/>
</dbReference>
<evidence type="ECO:0000313" key="7">
    <source>
        <dbReference type="Proteomes" id="UP000308230"/>
    </source>
</evidence>
<comment type="pathway">
    <text evidence="5">Amino-acid biosynthesis; L-arginine biosynthesis; N(2)-acetyl-L-ornithine from L-glutamate: step 4/4.</text>
</comment>
<dbReference type="OrthoDB" id="9807885at2"/>
<dbReference type="EC" id="2.6.1.11" evidence="5"/>
<feature type="binding site" evidence="5">
    <location>
        <position position="286"/>
    </location>
    <ligand>
        <name>pyridoxal 5'-phosphate</name>
        <dbReference type="ChEBI" id="CHEBI:597326"/>
    </ligand>
</feature>
<dbReference type="GO" id="GO:0003992">
    <property type="term" value="F:N2-acetyl-L-ornithine:2-oxoglutarate 5-aminotransferase activity"/>
    <property type="evidence" value="ECO:0007669"/>
    <property type="project" value="UniProtKB-UniRule"/>
</dbReference>
<keyword evidence="5" id="KW-0963">Cytoplasm</keyword>
<dbReference type="InterPro" id="IPR050103">
    <property type="entry name" value="Class-III_PLP-dep_AT"/>
</dbReference>
<comment type="miscellaneous">
    <text evidence="5">May also have succinyldiaminopimelate aminotransferase activity, thus carrying out the corresponding step in lysine biosynthesis.</text>
</comment>
<reference evidence="6 7" key="1">
    <citation type="submission" date="2019-04" db="EMBL/GenBank/DDBJ databases">
        <title>Bacillus caeni sp. nov., a bacterium isolated from mangrove sediment.</title>
        <authorList>
            <person name="Huang H."/>
            <person name="Mo K."/>
            <person name="Hu Y."/>
        </authorList>
    </citation>
    <scope>NUCLEOTIDE SEQUENCE [LARGE SCALE GENOMIC DNA]</scope>
    <source>
        <strain evidence="6 7">HB172195</strain>
    </source>
</reference>
<dbReference type="AlphaFoldDB" id="A0A5R9F2Z6"/>
<dbReference type="NCBIfam" id="TIGR00707">
    <property type="entry name" value="argD"/>
    <property type="match status" value="1"/>
</dbReference>
<evidence type="ECO:0000313" key="6">
    <source>
        <dbReference type="EMBL" id="TLS36860.1"/>
    </source>
</evidence>
<dbReference type="InterPro" id="IPR049704">
    <property type="entry name" value="Aminotrans_3_PPA_site"/>
</dbReference>
<dbReference type="GO" id="GO:0042802">
    <property type="term" value="F:identical protein binding"/>
    <property type="evidence" value="ECO:0007669"/>
    <property type="project" value="TreeGrafter"/>
</dbReference>
<dbReference type="GO" id="GO:0006526">
    <property type="term" value="P:L-arginine biosynthetic process"/>
    <property type="evidence" value="ECO:0007669"/>
    <property type="project" value="UniProtKB-UniRule"/>
</dbReference>
<dbReference type="InterPro" id="IPR015422">
    <property type="entry name" value="PyrdxlP-dep_Trfase_small"/>
</dbReference>
<feature type="modified residue" description="N6-(pyridoxal phosphate)lysine" evidence="5">
    <location>
        <position position="257"/>
    </location>
</feature>
<dbReference type="SUPFAM" id="SSF53383">
    <property type="entry name" value="PLP-dependent transferases"/>
    <property type="match status" value="1"/>
</dbReference>
<name>A0A5R9F2Z6_9BACL</name>
<feature type="binding site" evidence="5">
    <location>
        <position position="146"/>
    </location>
    <ligand>
        <name>N(2)-acetyl-L-ornithine</name>
        <dbReference type="ChEBI" id="CHEBI:57805"/>
    </ligand>
</feature>
<protein>
    <recommendedName>
        <fullName evidence="5">Acetylornithine aminotransferase</fullName>
        <shortName evidence="5">ACOAT</shortName>
        <ecNumber evidence="5">2.6.1.11</ecNumber>
    </recommendedName>
</protein>
<comment type="subcellular location">
    <subcellularLocation>
        <location evidence="5">Cytoplasm</location>
    </subcellularLocation>
</comment>
<dbReference type="InterPro" id="IPR015424">
    <property type="entry name" value="PyrdxlP-dep_Trfase"/>
</dbReference>
<dbReference type="InterPro" id="IPR004636">
    <property type="entry name" value="AcOrn/SuccOrn_fam"/>
</dbReference>
<keyword evidence="1 5" id="KW-0032">Aminotransferase</keyword>
<dbReference type="CDD" id="cd00610">
    <property type="entry name" value="OAT_like"/>
    <property type="match status" value="1"/>
</dbReference>
<dbReference type="Gene3D" id="3.40.640.10">
    <property type="entry name" value="Type I PLP-dependent aspartate aminotransferase-like (Major domain)"/>
    <property type="match status" value="1"/>
</dbReference>
<dbReference type="HAMAP" id="MF_01107">
    <property type="entry name" value="ArgD_aminotrans_3"/>
    <property type="match status" value="1"/>
</dbReference>
<proteinExistence type="inferred from homology"/>
<keyword evidence="4 5" id="KW-0663">Pyridoxal phosphate</keyword>
<dbReference type="UniPathway" id="UPA00068">
    <property type="reaction ID" value="UER00109"/>
</dbReference>
<dbReference type="Pfam" id="PF00202">
    <property type="entry name" value="Aminotran_3"/>
    <property type="match status" value="1"/>
</dbReference>